<name>A0A915BEE6_PARUN</name>
<dbReference type="WBParaSite" id="PgR036_g095_t02">
    <property type="protein sequence ID" value="PgR036_g095_t02"/>
    <property type="gene ID" value="PgR036_g095"/>
</dbReference>
<evidence type="ECO:0000313" key="1">
    <source>
        <dbReference type="Proteomes" id="UP000887569"/>
    </source>
</evidence>
<protein>
    <submittedName>
        <fullName evidence="2">DUF148 domain-containing protein</fullName>
    </submittedName>
</protein>
<reference evidence="2" key="1">
    <citation type="submission" date="2022-11" db="UniProtKB">
        <authorList>
            <consortium name="WormBaseParasite"/>
        </authorList>
    </citation>
    <scope>IDENTIFICATION</scope>
</reference>
<keyword evidence="1" id="KW-1185">Reference proteome</keyword>
<evidence type="ECO:0000313" key="2">
    <source>
        <dbReference type="WBParaSite" id="PgR036_g095_t02"/>
    </source>
</evidence>
<dbReference type="Proteomes" id="UP000887569">
    <property type="component" value="Unplaced"/>
</dbReference>
<proteinExistence type="predicted"/>
<accession>A0A915BEE6</accession>
<organism evidence="1 2">
    <name type="scientific">Parascaris univalens</name>
    <name type="common">Nematode worm</name>
    <dbReference type="NCBI Taxonomy" id="6257"/>
    <lineage>
        <taxon>Eukaryota</taxon>
        <taxon>Metazoa</taxon>
        <taxon>Ecdysozoa</taxon>
        <taxon>Nematoda</taxon>
        <taxon>Chromadorea</taxon>
        <taxon>Rhabditida</taxon>
        <taxon>Spirurina</taxon>
        <taxon>Ascaridomorpha</taxon>
        <taxon>Ascaridoidea</taxon>
        <taxon>Ascarididae</taxon>
        <taxon>Parascaris</taxon>
    </lineage>
</organism>
<dbReference type="AlphaFoldDB" id="A0A915BEE6"/>
<sequence>MRLGHWINISRHRSTEHTIQLSCVPYIEMKASIIFCAIFVVLCVRAQRPRSFESHKFGLRQRFGGFNHRRNPPFANETSDEAKQQLLEIFKNRSLTKGEIDEKVQEWVNSQNNSVQIAYEQFETGR</sequence>